<sequence length="669" mass="74009">MKSEPDQELLDEAIQHLMDATSNLRAVISRTPAKLSRRSAPTALAASPRKFLAFCGFVRLMRQQKDFFAEATSVLVVTVARDWPIDDFEYVADLCLKSGDRGLSTVKTFCHPPRTKKGGWDFSPSGYLDAQKVIVFLPRGAELHPEFEISANAVIDLEILDDRHLDSLARQLDTGPLSAQEKEQLRQHDPTFIDSIFRRGRSTAAALTRLERLLTKPAKGPRLVPLASYGEAGKWGVRFKTDLRLWRAGQLDWSELDRGVLLYGPPGIGKTSFAASLASECGAHLVATSLSKWQSAGHLGDLLKAMRQDFAEARDRAPSILLIDEIDSVGDRRSFSGDNRHYCIEVVNALLEALDGVAGREGEGVVVVASTNFPEALDPALLRSGRLETHVEMKRPNTIERAHILEFYLPALDAPKEFYEIARQLNGKTGADLERLVRRAKQRARAENRKPMIADIWAVVPKRPPLSDEDRWRICIHEAAHAVVTELSDLGSVTCVEVFDDRHDCVDAYEALGRTSLDSPVPALRTEAWFRWDIAISLAGMAGEELVFSNRSTTAGGSRGSDLTSATDAAALMIARFGLGKRLSVFPDDVDRPVYKVFQEAPRLRADVDEILRAEYSRAKSLLDANLNTVITLAQALKEERRLEAERLRTLLRGLSAAEGPTKLVGMSG</sequence>
<name>A0ACC5SYP0_ENSAD</name>
<evidence type="ECO:0000313" key="1">
    <source>
        <dbReference type="EMBL" id="MBP1874021.1"/>
    </source>
</evidence>
<proteinExistence type="predicted"/>
<accession>A0ACC5SYP0</accession>
<dbReference type="EMBL" id="JAGGJR010000006">
    <property type="protein sequence ID" value="MBP1874021.1"/>
    <property type="molecule type" value="Genomic_DNA"/>
</dbReference>
<organism evidence="1 2">
    <name type="scientific">Ensifer adhaerens</name>
    <name type="common">Sinorhizobium morelense</name>
    <dbReference type="NCBI Taxonomy" id="106592"/>
    <lineage>
        <taxon>Bacteria</taxon>
        <taxon>Pseudomonadati</taxon>
        <taxon>Pseudomonadota</taxon>
        <taxon>Alphaproteobacteria</taxon>
        <taxon>Hyphomicrobiales</taxon>
        <taxon>Rhizobiaceae</taxon>
        <taxon>Sinorhizobium/Ensifer group</taxon>
        <taxon>Ensifer</taxon>
    </lineage>
</organism>
<protein>
    <submittedName>
        <fullName evidence="1">SpoVK/Ycf46/Vps4 family AAA+-type ATPase</fullName>
    </submittedName>
</protein>
<keyword evidence="2" id="KW-1185">Reference proteome</keyword>
<gene>
    <name evidence="1" type="ORF">J2Z19_003745</name>
</gene>
<evidence type="ECO:0000313" key="2">
    <source>
        <dbReference type="Proteomes" id="UP000823773"/>
    </source>
</evidence>
<dbReference type="Proteomes" id="UP000823773">
    <property type="component" value="Unassembled WGS sequence"/>
</dbReference>
<reference evidence="1" key="1">
    <citation type="submission" date="2021-03" db="EMBL/GenBank/DDBJ databases">
        <title>Genomic Encyclopedia of Type Strains, Phase IV (KMG-IV): sequencing the most valuable type-strain genomes for metagenomic binning, comparative biology and taxonomic classification.</title>
        <authorList>
            <person name="Goeker M."/>
        </authorList>
    </citation>
    <scope>NUCLEOTIDE SEQUENCE</scope>
    <source>
        <strain evidence="1">DSM 18131</strain>
    </source>
</reference>
<comment type="caution">
    <text evidence="1">The sequence shown here is derived from an EMBL/GenBank/DDBJ whole genome shotgun (WGS) entry which is preliminary data.</text>
</comment>